<organism evidence="1 2">
    <name type="scientific">Phytophthora cactorum</name>
    <dbReference type="NCBI Taxonomy" id="29920"/>
    <lineage>
        <taxon>Eukaryota</taxon>
        <taxon>Sar</taxon>
        <taxon>Stramenopiles</taxon>
        <taxon>Oomycota</taxon>
        <taxon>Peronosporomycetes</taxon>
        <taxon>Peronosporales</taxon>
        <taxon>Peronosporaceae</taxon>
        <taxon>Phytophthora</taxon>
    </lineage>
</organism>
<dbReference type="Gene3D" id="3.20.20.60">
    <property type="entry name" value="Phosphoenolpyruvate-binding domains"/>
    <property type="match status" value="1"/>
</dbReference>
<protein>
    <recommendedName>
        <fullName evidence="3">3-methyl-2-oxobutanoate hydroxymethyltransferase</fullName>
    </recommendedName>
</protein>
<dbReference type="SUPFAM" id="SSF51621">
    <property type="entry name" value="Phosphoenolpyruvate/pyruvate domain"/>
    <property type="match status" value="1"/>
</dbReference>
<dbReference type="EMBL" id="RCMG01002033">
    <property type="protein sequence ID" value="KAG2815798.1"/>
    <property type="molecule type" value="Genomic_DNA"/>
</dbReference>
<accession>A0A8T0Y590</accession>
<dbReference type="InterPro" id="IPR015813">
    <property type="entry name" value="Pyrv/PenolPyrv_kinase-like_dom"/>
</dbReference>
<sequence>MLQHPHHAQFVPKFCKRYADVGEQIRVGLETYRDDVESGRFSSEAYSPYKMSKAEAQKLRAMVADKYSANYEEEDEDGAALSEVTKVY</sequence>
<comment type="caution">
    <text evidence="1">The sequence shown here is derived from an EMBL/GenBank/DDBJ whole genome shotgun (WGS) entry which is preliminary data.</text>
</comment>
<proteinExistence type="predicted"/>
<evidence type="ECO:0000313" key="1">
    <source>
        <dbReference type="EMBL" id="KAG2815798.1"/>
    </source>
</evidence>
<dbReference type="VEuPathDB" id="FungiDB:PC110_g19431"/>
<dbReference type="AlphaFoldDB" id="A0A8T0Y590"/>
<dbReference type="Proteomes" id="UP000735874">
    <property type="component" value="Unassembled WGS sequence"/>
</dbReference>
<dbReference type="InterPro" id="IPR040442">
    <property type="entry name" value="Pyrv_kinase-like_dom_sf"/>
</dbReference>
<evidence type="ECO:0000313" key="2">
    <source>
        <dbReference type="Proteomes" id="UP000735874"/>
    </source>
</evidence>
<evidence type="ECO:0008006" key="3">
    <source>
        <dbReference type="Google" id="ProtNLM"/>
    </source>
</evidence>
<name>A0A8T0Y590_9STRA</name>
<gene>
    <name evidence="1" type="ORF">PC113_g23164</name>
</gene>
<reference evidence="1" key="1">
    <citation type="submission" date="2018-10" db="EMBL/GenBank/DDBJ databases">
        <title>Effector identification in a new, highly contiguous assembly of the strawberry crown rot pathogen Phytophthora cactorum.</title>
        <authorList>
            <person name="Armitage A.D."/>
            <person name="Nellist C.F."/>
            <person name="Bates H."/>
            <person name="Vickerstaff R.J."/>
            <person name="Harrison R.J."/>
        </authorList>
    </citation>
    <scope>NUCLEOTIDE SEQUENCE</scope>
    <source>
        <strain evidence="1">15-7</strain>
    </source>
</reference>
<dbReference type="GO" id="GO:0003824">
    <property type="term" value="F:catalytic activity"/>
    <property type="evidence" value="ECO:0007669"/>
    <property type="project" value="InterPro"/>
</dbReference>